<dbReference type="Gene3D" id="3.40.50.1820">
    <property type="entry name" value="alpha/beta hydrolase"/>
    <property type="match status" value="1"/>
</dbReference>
<organism evidence="2 3">
    <name type="scientific">Papaver nudicaule</name>
    <name type="common">Iceland poppy</name>
    <dbReference type="NCBI Taxonomy" id="74823"/>
    <lineage>
        <taxon>Eukaryota</taxon>
        <taxon>Viridiplantae</taxon>
        <taxon>Streptophyta</taxon>
        <taxon>Embryophyta</taxon>
        <taxon>Tracheophyta</taxon>
        <taxon>Spermatophyta</taxon>
        <taxon>Magnoliopsida</taxon>
        <taxon>Ranunculales</taxon>
        <taxon>Papaveraceae</taxon>
        <taxon>Papaveroideae</taxon>
        <taxon>Papaver</taxon>
    </lineage>
</organism>
<evidence type="ECO:0000259" key="1">
    <source>
        <dbReference type="Pfam" id="PF00561"/>
    </source>
</evidence>
<dbReference type="AlphaFoldDB" id="A0AA41VY96"/>
<dbReference type="PANTHER" id="PTHR43139:SF52">
    <property type="entry name" value="SI:DKEY-122A22.2"/>
    <property type="match status" value="1"/>
</dbReference>
<dbReference type="InterPro" id="IPR000073">
    <property type="entry name" value="AB_hydrolase_1"/>
</dbReference>
<dbReference type="SUPFAM" id="SSF53474">
    <property type="entry name" value="alpha/beta-Hydrolases"/>
    <property type="match status" value="1"/>
</dbReference>
<gene>
    <name evidence="2" type="ORF">MKW94_026455</name>
</gene>
<dbReference type="InterPro" id="IPR029058">
    <property type="entry name" value="AB_hydrolase_fold"/>
</dbReference>
<dbReference type="PANTHER" id="PTHR43139">
    <property type="entry name" value="SI:DKEY-122A22.2"/>
    <property type="match status" value="1"/>
</dbReference>
<sequence length="310" mass="35690">MEPKASCFSLVSFVEKFHRKTFKSSNLALQTIKIDSETTIQLWMPIRSSKTTICKPSLVLIHGFGFNPLWQWYKQVKLLSIHFSLYVPELIFTGKSTTTSSERTEIFQAVSLGKVMETLGVETYSVLGSSYGGFVAYHMARLFPQRVERVVIANSAINLRLKDNEELLKNINFEKIEDLLMPVKASQLRTLMSLTYYKPPFAPDFLLRDIIRTMMSDNREEKLQLLKELTIGKDNTVEISQLHQQVLILWGEHDKLFPVEKAYELKKLLGDKVSMEVIKKTAHEPQLENPKLFNDTVMKFLSSTTDDKNE</sequence>
<proteinExistence type="predicted"/>
<name>A0AA41VY96_PAPNU</name>
<evidence type="ECO:0000313" key="3">
    <source>
        <dbReference type="Proteomes" id="UP001177140"/>
    </source>
</evidence>
<dbReference type="InterPro" id="IPR052370">
    <property type="entry name" value="Meta-cleavage_hydrolase"/>
</dbReference>
<reference evidence="2" key="1">
    <citation type="submission" date="2022-03" db="EMBL/GenBank/DDBJ databases">
        <title>A functionally conserved STORR gene fusion in Papaver species that diverged 16.8 million years ago.</title>
        <authorList>
            <person name="Catania T."/>
        </authorList>
    </citation>
    <scope>NUCLEOTIDE SEQUENCE</scope>
    <source>
        <strain evidence="2">S-191538</strain>
    </source>
</reference>
<dbReference type="PRINTS" id="PR00111">
    <property type="entry name" value="ABHYDROLASE"/>
</dbReference>
<dbReference type="Pfam" id="PF00561">
    <property type="entry name" value="Abhydrolase_1"/>
    <property type="match status" value="1"/>
</dbReference>
<dbReference type="EMBL" id="JAJJMA010319790">
    <property type="protein sequence ID" value="MCL7049746.1"/>
    <property type="molecule type" value="Genomic_DNA"/>
</dbReference>
<comment type="caution">
    <text evidence="2">The sequence shown here is derived from an EMBL/GenBank/DDBJ whole genome shotgun (WGS) entry which is preliminary data.</text>
</comment>
<protein>
    <recommendedName>
        <fullName evidence="1">AB hydrolase-1 domain-containing protein</fullName>
    </recommendedName>
</protein>
<evidence type="ECO:0000313" key="2">
    <source>
        <dbReference type="EMBL" id="MCL7049746.1"/>
    </source>
</evidence>
<dbReference type="Proteomes" id="UP001177140">
    <property type="component" value="Unassembled WGS sequence"/>
</dbReference>
<accession>A0AA41VY96</accession>
<keyword evidence="3" id="KW-1185">Reference proteome</keyword>
<feature type="domain" description="AB hydrolase-1" evidence="1">
    <location>
        <begin position="56"/>
        <end position="158"/>
    </location>
</feature>